<feature type="transmembrane region" description="Helical" evidence="1">
    <location>
        <begin position="42"/>
        <end position="69"/>
    </location>
</feature>
<reference evidence="3" key="1">
    <citation type="submission" date="2016-11" db="UniProtKB">
        <authorList>
            <consortium name="WormBaseParasite"/>
        </authorList>
    </citation>
    <scope>IDENTIFICATION</scope>
</reference>
<keyword evidence="1" id="KW-0812">Transmembrane</keyword>
<keyword evidence="2" id="KW-1185">Reference proteome</keyword>
<keyword evidence="1" id="KW-0472">Membrane</keyword>
<feature type="transmembrane region" description="Helical" evidence="1">
    <location>
        <begin position="6"/>
        <end position="30"/>
    </location>
</feature>
<feature type="transmembrane region" description="Helical" evidence="1">
    <location>
        <begin position="258"/>
        <end position="285"/>
    </location>
</feature>
<proteinExistence type="predicted"/>
<dbReference type="Pfam" id="PF10318">
    <property type="entry name" value="7TM_GPCR_Srh"/>
    <property type="match status" value="1"/>
</dbReference>
<name>A0A1I8A2U1_9BILA</name>
<feature type="transmembrane region" description="Helical" evidence="1">
    <location>
        <begin position="89"/>
        <end position="110"/>
    </location>
</feature>
<evidence type="ECO:0000256" key="1">
    <source>
        <dbReference type="SAM" id="Phobius"/>
    </source>
</evidence>
<dbReference type="InterPro" id="IPR019422">
    <property type="entry name" value="7TM_GPCR_serpentine_rcpt_Srh"/>
</dbReference>
<keyword evidence="1" id="KW-1133">Transmembrane helix</keyword>
<evidence type="ECO:0000313" key="2">
    <source>
        <dbReference type="Proteomes" id="UP000095287"/>
    </source>
</evidence>
<feature type="transmembrane region" description="Helical" evidence="1">
    <location>
        <begin position="181"/>
        <end position="205"/>
    </location>
</feature>
<feature type="transmembrane region" description="Helical" evidence="1">
    <location>
        <begin position="130"/>
        <end position="151"/>
    </location>
</feature>
<dbReference type="Proteomes" id="UP000095287">
    <property type="component" value="Unplaced"/>
</dbReference>
<protein>
    <submittedName>
        <fullName evidence="3">G_PROTEIN_RECEP_F1_2 domain-containing protein</fullName>
    </submittedName>
</protein>
<feature type="transmembrane region" description="Helical" evidence="1">
    <location>
        <begin position="226"/>
        <end position="252"/>
    </location>
</feature>
<sequence>MLEQEVYGRLLDVVAIVSVPIKIFVMVFVVRYSAAEMRSFSMLLFNGLLWNFMANSIYAFLQLIPMFPLECFRANGLISFFTSEETTCHILNCILISCFVNLVLALSFSFPYRYMVFAHTTTVAKIKRKWVVALSIGVHGAMISIFVYLYFSWVEPTPSHMVDDDGPVICFKMNGPEKLNIFIFSLGIVLIALVIGLGSTVLLLFSIYRLSASFDIDYLQRHTRILWTLMWITSIPVFLGGIPSSISSIMIAKPDISYAQSICLVCFVIMANHGTVYSIALIVAIQPYRVAMKQLFVTVFRWNITNDITVVKIPKQIATLSKERRSEVHRHKHVNGTSAAGAFRNPAAPSISQLTI</sequence>
<dbReference type="WBParaSite" id="L893_g32296.t1">
    <property type="protein sequence ID" value="L893_g32296.t1"/>
    <property type="gene ID" value="L893_g32296"/>
</dbReference>
<accession>A0A1I8A2U1</accession>
<dbReference type="AlphaFoldDB" id="A0A1I8A2U1"/>
<organism evidence="2 3">
    <name type="scientific">Steinernema glaseri</name>
    <dbReference type="NCBI Taxonomy" id="37863"/>
    <lineage>
        <taxon>Eukaryota</taxon>
        <taxon>Metazoa</taxon>
        <taxon>Ecdysozoa</taxon>
        <taxon>Nematoda</taxon>
        <taxon>Chromadorea</taxon>
        <taxon>Rhabditida</taxon>
        <taxon>Tylenchina</taxon>
        <taxon>Panagrolaimomorpha</taxon>
        <taxon>Strongyloidoidea</taxon>
        <taxon>Steinernematidae</taxon>
        <taxon>Steinernema</taxon>
    </lineage>
</organism>
<evidence type="ECO:0000313" key="3">
    <source>
        <dbReference type="WBParaSite" id="L893_g32296.t1"/>
    </source>
</evidence>